<accession>A0ABW3RCY9</accession>
<organism evidence="1 2">
    <name type="scientific">Hwangdonia seohaensis</name>
    <dbReference type="NCBI Taxonomy" id="1240727"/>
    <lineage>
        <taxon>Bacteria</taxon>
        <taxon>Pseudomonadati</taxon>
        <taxon>Bacteroidota</taxon>
        <taxon>Flavobacteriia</taxon>
        <taxon>Flavobacteriales</taxon>
        <taxon>Flavobacteriaceae</taxon>
        <taxon>Hwangdonia</taxon>
    </lineage>
</organism>
<gene>
    <name evidence="1" type="ORF">ACFQ2E_11085</name>
</gene>
<name>A0ABW3RCY9_9FLAO</name>
<comment type="caution">
    <text evidence="1">The sequence shown here is derived from an EMBL/GenBank/DDBJ whole genome shotgun (WGS) entry which is preliminary data.</text>
</comment>
<dbReference type="PROSITE" id="PS51257">
    <property type="entry name" value="PROKAR_LIPOPROTEIN"/>
    <property type="match status" value="1"/>
</dbReference>
<sequence length="139" mass="16093">MNSLFKKYSHRLNTLCLIVISTTTMLVSCSKDEICDTPATLTLKNNESLYPRHVYFIEDESDIYDINENDLPPNYIIPSKQSQIIILTPGKYKLYSFVYERGRCSRCQDKIHNETISELEISNCEENVTTFPDLDLGRN</sequence>
<keyword evidence="2" id="KW-1185">Reference proteome</keyword>
<dbReference type="EMBL" id="JBHTLJ010000003">
    <property type="protein sequence ID" value="MFD1162965.1"/>
    <property type="molecule type" value="Genomic_DNA"/>
</dbReference>
<proteinExistence type="predicted"/>
<protein>
    <submittedName>
        <fullName evidence="1">Uncharacterized protein</fullName>
    </submittedName>
</protein>
<reference evidence="2" key="1">
    <citation type="journal article" date="2019" name="Int. J. Syst. Evol. Microbiol.">
        <title>The Global Catalogue of Microorganisms (GCM) 10K type strain sequencing project: providing services to taxonomists for standard genome sequencing and annotation.</title>
        <authorList>
            <consortium name="The Broad Institute Genomics Platform"/>
            <consortium name="The Broad Institute Genome Sequencing Center for Infectious Disease"/>
            <person name="Wu L."/>
            <person name="Ma J."/>
        </authorList>
    </citation>
    <scope>NUCLEOTIDE SEQUENCE [LARGE SCALE GENOMIC DNA]</scope>
    <source>
        <strain evidence="2">CCUG 63246</strain>
    </source>
</reference>
<dbReference type="Proteomes" id="UP001597163">
    <property type="component" value="Unassembled WGS sequence"/>
</dbReference>
<evidence type="ECO:0000313" key="2">
    <source>
        <dbReference type="Proteomes" id="UP001597163"/>
    </source>
</evidence>
<evidence type="ECO:0000313" key="1">
    <source>
        <dbReference type="EMBL" id="MFD1162965.1"/>
    </source>
</evidence>
<dbReference type="RefSeq" id="WP_311939930.1">
    <property type="nucleotide sequence ID" value="NZ_JAVSCK010000003.1"/>
</dbReference>